<sequence>MFKSRLFMNLKGISSAFIPRFIFQKNLDKIFNEILKYKDFELEHIATRVNYYNKIKSHFSIENNKVNKIGKLPFKNTSYAYDAYEISKYFKDSFLWNKKFSDVNYIFSNPTICKSRPIKESSNNILLNLDKNRHFVFIKDPLKFKEKKDIAIYRGAVYQEHRKKFFESYFNENFCDIGDTGKHDSLYKKNFLSKKEQSKYKFIISLEGNDVATNLKWAMSSNSLVLSTKMTCETWFMEGKLKANEHFVLINNENLLDTINYFIQHPKQAIEIINNAHNFINQFLNRKKEFHISILVLAKYFYYSDQLKINQKEILQIFQ</sequence>
<protein>
    <submittedName>
        <fullName evidence="1">Lipopolysaccharide biosynthesis protein</fullName>
    </submittedName>
</protein>
<keyword evidence="2" id="KW-1185">Reference proteome</keyword>
<evidence type="ECO:0000313" key="2">
    <source>
        <dbReference type="Proteomes" id="UP001319828"/>
    </source>
</evidence>
<reference evidence="1" key="1">
    <citation type="submission" date="2020-07" db="EMBL/GenBank/DDBJ databases">
        <title>Campylobacter molothri sp. nov. isolated from wild birds.</title>
        <authorList>
            <person name="Miller W.G."/>
            <person name="Chapman M.H."/>
            <person name="Yee E."/>
            <person name="Lopes B.S."/>
            <person name="Forbes K.J."/>
        </authorList>
    </citation>
    <scope>NUCLEOTIDE SEQUENCE</scope>
    <source>
        <strain evidence="1">RM9754</strain>
    </source>
</reference>
<evidence type="ECO:0000313" key="1">
    <source>
        <dbReference type="EMBL" id="MBZ7975132.1"/>
    </source>
</evidence>
<organism evidence="1 2">
    <name type="scientific">Campylobacter molothri</name>
    <dbReference type="NCBI Taxonomy" id="1032242"/>
    <lineage>
        <taxon>Bacteria</taxon>
        <taxon>Pseudomonadati</taxon>
        <taxon>Campylobacterota</taxon>
        <taxon>Epsilonproteobacteria</taxon>
        <taxon>Campylobacterales</taxon>
        <taxon>Campylobacteraceae</taxon>
        <taxon>Campylobacter</taxon>
    </lineage>
</organism>
<name>A0ACC5W2H0_9BACT</name>
<comment type="caution">
    <text evidence="1">The sequence shown here is derived from an EMBL/GenBank/DDBJ whole genome shotgun (WGS) entry which is preliminary data.</text>
</comment>
<dbReference type="Proteomes" id="UP001319828">
    <property type="component" value="Unassembled WGS sequence"/>
</dbReference>
<dbReference type="EMBL" id="JACHUQ010000017">
    <property type="protein sequence ID" value="MBZ7975132.1"/>
    <property type="molecule type" value="Genomic_DNA"/>
</dbReference>
<accession>A0ACC5W2H0</accession>
<proteinExistence type="predicted"/>
<gene>
    <name evidence="1" type="ORF">H2252_07060</name>
</gene>